<dbReference type="PROSITE" id="PS50977">
    <property type="entry name" value="HTH_TETR_2"/>
    <property type="match status" value="1"/>
</dbReference>
<keyword evidence="1" id="KW-0678">Repressor</keyword>
<dbReference type="InterPro" id="IPR003012">
    <property type="entry name" value="Tet_transcr_reg_TetR"/>
</dbReference>
<dbReference type="STRING" id="112248.SAMN05444392_102357"/>
<dbReference type="Pfam" id="PF02909">
    <property type="entry name" value="TetR_C_1"/>
    <property type="match status" value="1"/>
</dbReference>
<dbReference type="GO" id="GO:0000976">
    <property type="term" value="F:transcription cis-regulatory region binding"/>
    <property type="evidence" value="ECO:0007669"/>
    <property type="project" value="TreeGrafter"/>
</dbReference>
<evidence type="ECO:0000256" key="4">
    <source>
        <dbReference type="ARBA" id="ARBA00023163"/>
    </source>
</evidence>
<evidence type="ECO:0000313" key="7">
    <source>
        <dbReference type="EMBL" id="SHE68169.1"/>
    </source>
</evidence>
<dbReference type="SUPFAM" id="SSF46689">
    <property type="entry name" value="Homeodomain-like"/>
    <property type="match status" value="1"/>
</dbReference>
<protein>
    <submittedName>
        <fullName evidence="7">Transcriptional regulator, TetR family</fullName>
    </submittedName>
</protein>
<evidence type="ECO:0000259" key="6">
    <source>
        <dbReference type="PROSITE" id="PS50977"/>
    </source>
</evidence>
<evidence type="ECO:0000256" key="1">
    <source>
        <dbReference type="ARBA" id="ARBA00022491"/>
    </source>
</evidence>
<dbReference type="AlphaFoldDB" id="A0A1M4VGQ7"/>
<dbReference type="GO" id="GO:0003700">
    <property type="term" value="F:DNA-binding transcription factor activity"/>
    <property type="evidence" value="ECO:0007669"/>
    <property type="project" value="TreeGrafter"/>
</dbReference>
<evidence type="ECO:0000256" key="2">
    <source>
        <dbReference type="ARBA" id="ARBA00023015"/>
    </source>
</evidence>
<evidence type="ECO:0000313" key="8">
    <source>
        <dbReference type="Proteomes" id="UP000184476"/>
    </source>
</evidence>
<keyword evidence="4" id="KW-0804">Transcription</keyword>
<dbReference type="InterPro" id="IPR001647">
    <property type="entry name" value="HTH_TetR"/>
</dbReference>
<dbReference type="EMBL" id="FQVL01000002">
    <property type="protein sequence ID" value="SHE68169.1"/>
    <property type="molecule type" value="Genomic_DNA"/>
</dbReference>
<organism evidence="7 8">
    <name type="scientific">Seinonella peptonophila</name>
    <dbReference type="NCBI Taxonomy" id="112248"/>
    <lineage>
        <taxon>Bacteria</taxon>
        <taxon>Bacillati</taxon>
        <taxon>Bacillota</taxon>
        <taxon>Bacilli</taxon>
        <taxon>Bacillales</taxon>
        <taxon>Thermoactinomycetaceae</taxon>
        <taxon>Seinonella</taxon>
    </lineage>
</organism>
<dbReference type="GO" id="GO:0045892">
    <property type="term" value="P:negative regulation of DNA-templated transcription"/>
    <property type="evidence" value="ECO:0007669"/>
    <property type="project" value="InterPro"/>
</dbReference>
<proteinExistence type="predicted"/>
<dbReference type="Pfam" id="PF00440">
    <property type="entry name" value="TetR_N"/>
    <property type="match status" value="1"/>
</dbReference>
<keyword evidence="3 5" id="KW-0238">DNA-binding</keyword>
<dbReference type="Gene3D" id="1.10.10.60">
    <property type="entry name" value="Homeodomain-like"/>
    <property type="match status" value="1"/>
</dbReference>
<dbReference type="InterPro" id="IPR009057">
    <property type="entry name" value="Homeodomain-like_sf"/>
</dbReference>
<accession>A0A1M4VGQ7</accession>
<dbReference type="GO" id="GO:0046677">
    <property type="term" value="P:response to antibiotic"/>
    <property type="evidence" value="ECO:0007669"/>
    <property type="project" value="InterPro"/>
</dbReference>
<evidence type="ECO:0000256" key="3">
    <source>
        <dbReference type="ARBA" id="ARBA00023125"/>
    </source>
</evidence>
<dbReference type="InterPro" id="IPR023772">
    <property type="entry name" value="DNA-bd_HTH_TetR-type_CS"/>
</dbReference>
<feature type="DNA-binding region" description="H-T-H motif" evidence="5">
    <location>
        <begin position="35"/>
        <end position="54"/>
    </location>
</feature>
<dbReference type="RefSeq" id="WP_073153919.1">
    <property type="nucleotide sequence ID" value="NZ_FQVL01000002.1"/>
</dbReference>
<keyword evidence="8" id="KW-1185">Reference proteome</keyword>
<dbReference type="PANTHER" id="PTHR30055">
    <property type="entry name" value="HTH-TYPE TRANSCRIPTIONAL REGULATOR RUTR"/>
    <property type="match status" value="1"/>
</dbReference>
<dbReference type="InterPro" id="IPR004111">
    <property type="entry name" value="Repressor_TetR_C"/>
</dbReference>
<gene>
    <name evidence="7" type="ORF">SAMN05444392_102357</name>
</gene>
<keyword evidence="2" id="KW-0805">Transcription regulation</keyword>
<evidence type="ECO:0000256" key="5">
    <source>
        <dbReference type="PROSITE-ProRule" id="PRU00335"/>
    </source>
</evidence>
<name>A0A1M4VGQ7_9BACL</name>
<dbReference type="Proteomes" id="UP000184476">
    <property type="component" value="Unassembled WGS sequence"/>
</dbReference>
<dbReference type="SUPFAM" id="SSF48498">
    <property type="entry name" value="Tetracyclin repressor-like, C-terminal domain"/>
    <property type="match status" value="1"/>
</dbReference>
<dbReference type="PRINTS" id="PR00455">
    <property type="entry name" value="HTHTETR"/>
</dbReference>
<dbReference type="PRINTS" id="PR00400">
    <property type="entry name" value="TETREPRESSOR"/>
</dbReference>
<sequence>MARRRRKENEPLLDQRRIVIVALELLDKVGLNQLTMRKLAESLGIQAGALYWHVKNKEELLELLVDEISSKIIWSDDEISWKEVITSWAQSFRDVLHAYRDSVEIFNSSTISTSYSRFQQIENLFHVLSKAGFHDDDIPWMASMIKNYILGFVSEEVRFQKIIERKGQTVEELGEDTNKMYQALPKDSFPFMRQLSPYMTSPNWEREFNLGISVLLDGFTVKLKNDSKKGQSVR</sequence>
<reference evidence="7 8" key="1">
    <citation type="submission" date="2016-11" db="EMBL/GenBank/DDBJ databases">
        <authorList>
            <person name="Jaros S."/>
            <person name="Januszkiewicz K."/>
            <person name="Wedrychowicz H."/>
        </authorList>
    </citation>
    <scope>NUCLEOTIDE SEQUENCE [LARGE SCALE GENOMIC DNA]</scope>
    <source>
        <strain evidence="7 8">DSM 44666</strain>
    </source>
</reference>
<dbReference type="Gene3D" id="1.10.357.10">
    <property type="entry name" value="Tetracycline Repressor, domain 2"/>
    <property type="match status" value="1"/>
</dbReference>
<dbReference type="PROSITE" id="PS01081">
    <property type="entry name" value="HTH_TETR_1"/>
    <property type="match status" value="1"/>
</dbReference>
<dbReference type="PANTHER" id="PTHR30055:SF151">
    <property type="entry name" value="TRANSCRIPTIONAL REGULATORY PROTEIN"/>
    <property type="match status" value="1"/>
</dbReference>
<dbReference type="InterPro" id="IPR036271">
    <property type="entry name" value="Tet_transcr_reg_TetR-rel_C_sf"/>
</dbReference>
<dbReference type="InterPro" id="IPR050109">
    <property type="entry name" value="HTH-type_TetR-like_transc_reg"/>
</dbReference>
<feature type="domain" description="HTH tetR-type" evidence="6">
    <location>
        <begin position="12"/>
        <end position="72"/>
    </location>
</feature>